<proteinExistence type="predicted"/>
<feature type="region of interest" description="Disordered" evidence="1">
    <location>
        <begin position="66"/>
        <end position="111"/>
    </location>
</feature>
<name>A0AA88PIU1_9TELE</name>
<protein>
    <recommendedName>
        <fullName evidence="5">Kappa-casein</fullName>
    </recommendedName>
</protein>
<feature type="signal peptide" evidence="2">
    <location>
        <begin position="1"/>
        <end position="20"/>
    </location>
</feature>
<keyword evidence="2" id="KW-0732">Signal</keyword>
<dbReference type="AlphaFoldDB" id="A0AA88PIU1"/>
<feature type="compositionally biased region" description="Polar residues" evidence="1">
    <location>
        <begin position="66"/>
        <end position="78"/>
    </location>
</feature>
<evidence type="ECO:0000313" key="4">
    <source>
        <dbReference type="Proteomes" id="UP001187343"/>
    </source>
</evidence>
<comment type="caution">
    <text evidence="3">The sequence shown here is derived from an EMBL/GenBank/DDBJ whole genome shotgun (WGS) entry which is preliminary data.</text>
</comment>
<dbReference type="Proteomes" id="UP001187343">
    <property type="component" value="Unassembled WGS sequence"/>
</dbReference>
<accession>A0AA88PIU1</accession>
<evidence type="ECO:0008006" key="5">
    <source>
        <dbReference type="Google" id="ProtNLM"/>
    </source>
</evidence>
<evidence type="ECO:0000256" key="1">
    <source>
        <dbReference type="SAM" id="MobiDB-lite"/>
    </source>
</evidence>
<feature type="compositionally biased region" description="Low complexity" evidence="1">
    <location>
        <begin position="80"/>
        <end position="91"/>
    </location>
</feature>
<reference evidence="3" key="1">
    <citation type="submission" date="2023-08" db="EMBL/GenBank/DDBJ databases">
        <title>Chromosome-level Genome Assembly of mud carp (Cirrhinus molitorella).</title>
        <authorList>
            <person name="Liu H."/>
        </authorList>
    </citation>
    <scope>NUCLEOTIDE SEQUENCE</scope>
    <source>
        <strain evidence="3">Prfri</strain>
        <tissue evidence="3">Muscle</tissue>
    </source>
</reference>
<dbReference type="EMBL" id="JAUYZG010000016">
    <property type="protein sequence ID" value="KAK2886032.1"/>
    <property type="molecule type" value="Genomic_DNA"/>
</dbReference>
<feature type="chain" id="PRO_5041709307" description="Kappa-casein" evidence="2">
    <location>
        <begin position="21"/>
        <end position="111"/>
    </location>
</feature>
<organism evidence="3 4">
    <name type="scientific">Cirrhinus molitorella</name>
    <name type="common">mud carp</name>
    <dbReference type="NCBI Taxonomy" id="172907"/>
    <lineage>
        <taxon>Eukaryota</taxon>
        <taxon>Metazoa</taxon>
        <taxon>Chordata</taxon>
        <taxon>Craniata</taxon>
        <taxon>Vertebrata</taxon>
        <taxon>Euteleostomi</taxon>
        <taxon>Actinopterygii</taxon>
        <taxon>Neopterygii</taxon>
        <taxon>Teleostei</taxon>
        <taxon>Ostariophysi</taxon>
        <taxon>Cypriniformes</taxon>
        <taxon>Cyprinidae</taxon>
        <taxon>Labeoninae</taxon>
        <taxon>Labeonini</taxon>
        <taxon>Cirrhinus</taxon>
    </lineage>
</organism>
<evidence type="ECO:0000313" key="3">
    <source>
        <dbReference type="EMBL" id="KAK2886032.1"/>
    </source>
</evidence>
<gene>
    <name evidence="3" type="ORF">Q8A67_016869</name>
</gene>
<keyword evidence="4" id="KW-1185">Reference proteome</keyword>
<sequence length="111" mass="12141">MRISPQCFFILTVCLTSISATDETLYVSLYYPYGYIWVSPYQSFPVLSHYVIPVLLKTAGPKQVMTAQPPMTSATPTDPETPNTPSLTTPTPVGPDAPTKSPTTKSRRGDN</sequence>
<evidence type="ECO:0000256" key="2">
    <source>
        <dbReference type="SAM" id="SignalP"/>
    </source>
</evidence>